<reference evidence="1" key="1">
    <citation type="journal article" date="2016" name="Front. Microbiol.">
        <title>Genome Sequence of the Piezophilic, Mesophilic Sulfate-Reducing Bacterium Desulfovibrio indicus J2T.</title>
        <authorList>
            <person name="Cao J."/>
            <person name="Maignien L."/>
            <person name="Shao Z."/>
            <person name="Alain K."/>
            <person name="Jebbar M."/>
        </authorList>
    </citation>
    <scope>NUCLEOTIDE SEQUENCE</scope>
    <source>
        <strain evidence="1">NBRC 103626</strain>
    </source>
</reference>
<dbReference type="EMBL" id="BPQM01000052">
    <property type="protein sequence ID" value="GJD79057.1"/>
    <property type="molecule type" value="Genomic_DNA"/>
</dbReference>
<protein>
    <submittedName>
        <fullName evidence="1">Uncharacterized protein</fullName>
    </submittedName>
</protein>
<organism evidence="1 2">
    <name type="scientific">Methylobacterium gregans</name>
    <dbReference type="NCBI Taxonomy" id="374424"/>
    <lineage>
        <taxon>Bacteria</taxon>
        <taxon>Pseudomonadati</taxon>
        <taxon>Pseudomonadota</taxon>
        <taxon>Alphaproteobacteria</taxon>
        <taxon>Hyphomicrobiales</taxon>
        <taxon>Methylobacteriaceae</taxon>
        <taxon>Methylobacterium</taxon>
    </lineage>
</organism>
<gene>
    <name evidence="1" type="ORF">NBEOAGPD_2277</name>
</gene>
<keyword evidence="2" id="KW-1185">Reference proteome</keyword>
<evidence type="ECO:0000313" key="2">
    <source>
        <dbReference type="Proteomes" id="UP001055108"/>
    </source>
</evidence>
<name>A0AA37HQD9_9HYPH</name>
<dbReference type="AlphaFoldDB" id="A0AA37HQD9"/>
<sequence length="69" mass="7936">MERRADWVEIRHNLTQRKGWVQAKRLRDTEPEENVAKPPSVSTALSVAAIAKLLIAASIADYRFFVIWD</sequence>
<proteinExistence type="predicted"/>
<accession>A0AA37HQD9</accession>
<comment type="caution">
    <text evidence="1">The sequence shown here is derived from an EMBL/GenBank/DDBJ whole genome shotgun (WGS) entry which is preliminary data.</text>
</comment>
<reference evidence="1" key="2">
    <citation type="submission" date="2021-08" db="EMBL/GenBank/DDBJ databases">
        <authorList>
            <person name="Tani A."/>
            <person name="Ola A."/>
            <person name="Ogura Y."/>
            <person name="Katsura K."/>
            <person name="Hayashi T."/>
        </authorList>
    </citation>
    <scope>NUCLEOTIDE SEQUENCE</scope>
    <source>
        <strain evidence="1">NBRC 103626</strain>
    </source>
</reference>
<dbReference type="Proteomes" id="UP001055108">
    <property type="component" value="Unassembled WGS sequence"/>
</dbReference>
<evidence type="ECO:0000313" key="1">
    <source>
        <dbReference type="EMBL" id="GJD79057.1"/>
    </source>
</evidence>